<sequence>MAIRRGTPRQKVQTLYLKTFTTMPQNPPLQRARCLSEKTVASIVHLPAKTALILQDAIRWS</sequence>
<gene>
    <name evidence="1" type="ORF">NDI38_05615</name>
</gene>
<accession>A0ABV0KF88</accession>
<keyword evidence="2" id="KW-1185">Reference proteome</keyword>
<reference evidence="1 2" key="1">
    <citation type="submission" date="2022-04" db="EMBL/GenBank/DDBJ databases">
        <title>Positive selection, recombination, and allopatry shape intraspecific diversity of widespread and dominant cyanobacteria.</title>
        <authorList>
            <person name="Wei J."/>
            <person name="Shu W."/>
            <person name="Hu C."/>
        </authorList>
    </citation>
    <scope>NUCLEOTIDE SEQUENCE [LARGE SCALE GENOMIC DNA]</scope>
    <source>
        <strain evidence="1 2">AS-A4</strain>
    </source>
</reference>
<evidence type="ECO:0000313" key="1">
    <source>
        <dbReference type="EMBL" id="MEP1057908.1"/>
    </source>
</evidence>
<organism evidence="1 2">
    <name type="scientific">Stenomitos frigidus AS-A4</name>
    <dbReference type="NCBI Taxonomy" id="2933935"/>
    <lineage>
        <taxon>Bacteria</taxon>
        <taxon>Bacillati</taxon>
        <taxon>Cyanobacteriota</taxon>
        <taxon>Cyanophyceae</taxon>
        <taxon>Leptolyngbyales</taxon>
        <taxon>Leptolyngbyaceae</taxon>
        <taxon>Stenomitos</taxon>
    </lineage>
</organism>
<dbReference type="EMBL" id="JAMPLM010000003">
    <property type="protein sequence ID" value="MEP1057908.1"/>
    <property type="molecule type" value="Genomic_DNA"/>
</dbReference>
<dbReference type="Proteomes" id="UP001476950">
    <property type="component" value="Unassembled WGS sequence"/>
</dbReference>
<dbReference type="RefSeq" id="WP_190451271.1">
    <property type="nucleotide sequence ID" value="NZ_JAMPLM010000003.1"/>
</dbReference>
<evidence type="ECO:0000313" key="2">
    <source>
        <dbReference type="Proteomes" id="UP001476950"/>
    </source>
</evidence>
<protein>
    <submittedName>
        <fullName evidence="1">Uncharacterized protein</fullName>
    </submittedName>
</protein>
<comment type="caution">
    <text evidence="1">The sequence shown here is derived from an EMBL/GenBank/DDBJ whole genome shotgun (WGS) entry which is preliminary data.</text>
</comment>
<proteinExistence type="predicted"/>
<name>A0ABV0KF88_9CYAN</name>